<comment type="caution">
    <text evidence="1">The sequence shown here is derived from an EMBL/GenBank/DDBJ whole genome shotgun (WGS) entry which is preliminary data.</text>
</comment>
<evidence type="ECO:0000313" key="1">
    <source>
        <dbReference type="EMBL" id="GAG26325.1"/>
    </source>
</evidence>
<sequence>MSMLIAAAVASIAGSVTSIYSTVQAGKAAEDAYKKEAEAKALEAKFAEAQRRAELNDILAANINAQGESGALGEGTPESISLTTAKNVSSSEADAGLMSRLSIAQSERAGADARYQGNMKAFGKALEKGQSMFTAGATITPVG</sequence>
<name>X0W6W2_9ZZZZ</name>
<dbReference type="AlphaFoldDB" id="X0W6W2"/>
<accession>X0W6W2</accession>
<organism evidence="1">
    <name type="scientific">marine sediment metagenome</name>
    <dbReference type="NCBI Taxonomy" id="412755"/>
    <lineage>
        <taxon>unclassified sequences</taxon>
        <taxon>metagenomes</taxon>
        <taxon>ecological metagenomes</taxon>
    </lineage>
</organism>
<gene>
    <name evidence="1" type="ORF">S01H1_57436</name>
</gene>
<dbReference type="EMBL" id="BARS01037457">
    <property type="protein sequence ID" value="GAG26325.1"/>
    <property type="molecule type" value="Genomic_DNA"/>
</dbReference>
<proteinExistence type="predicted"/>
<protein>
    <submittedName>
        <fullName evidence="1">Uncharacterized protein</fullName>
    </submittedName>
</protein>
<reference evidence="1" key="1">
    <citation type="journal article" date="2014" name="Front. Microbiol.">
        <title>High frequency of phylogenetically diverse reductive dehalogenase-homologous genes in deep subseafloor sedimentary metagenomes.</title>
        <authorList>
            <person name="Kawai M."/>
            <person name="Futagami T."/>
            <person name="Toyoda A."/>
            <person name="Takaki Y."/>
            <person name="Nishi S."/>
            <person name="Hori S."/>
            <person name="Arai W."/>
            <person name="Tsubouchi T."/>
            <person name="Morono Y."/>
            <person name="Uchiyama I."/>
            <person name="Ito T."/>
            <person name="Fujiyama A."/>
            <person name="Inagaki F."/>
            <person name="Takami H."/>
        </authorList>
    </citation>
    <scope>NUCLEOTIDE SEQUENCE</scope>
    <source>
        <strain evidence="1">Expedition CK06-06</strain>
    </source>
</reference>